<dbReference type="Pfam" id="PF10609">
    <property type="entry name" value="ParA"/>
    <property type="match status" value="1"/>
</dbReference>
<evidence type="ECO:0000256" key="1">
    <source>
        <dbReference type="ARBA" id="ARBA00022723"/>
    </source>
</evidence>
<dbReference type="SUPFAM" id="SSF52540">
    <property type="entry name" value="P-loop containing nucleoside triphosphate hydrolases"/>
    <property type="match status" value="1"/>
</dbReference>
<comment type="function">
    <text evidence="7">Binds and transfers iron-sulfur (Fe-S) clusters to target apoproteins. Can hydrolyze ATP.</text>
</comment>
<evidence type="ECO:0000256" key="7">
    <source>
        <dbReference type="HAMAP-Rule" id="MF_02040"/>
    </source>
</evidence>
<dbReference type="EMBL" id="CP018799">
    <property type="protein sequence ID" value="ATX80447.1"/>
    <property type="molecule type" value="Genomic_DNA"/>
</dbReference>
<gene>
    <name evidence="9" type="ORF">Ga0123461_2041</name>
</gene>
<evidence type="ECO:0000256" key="2">
    <source>
        <dbReference type="ARBA" id="ARBA00022741"/>
    </source>
</evidence>
<dbReference type="KEGG" id="maes:Ga0123461_2041"/>
<feature type="domain" description="MIP18 family-like" evidence="8">
    <location>
        <begin position="4"/>
        <end position="75"/>
    </location>
</feature>
<dbReference type="CDD" id="cd02037">
    <property type="entry name" value="Mrp_NBP35"/>
    <property type="match status" value="1"/>
</dbReference>
<dbReference type="InterPro" id="IPR002744">
    <property type="entry name" value="MIP18-like"/>
</dbReference>
<protein>
    <recommendedName>
        <fullName evidence="7">Iron-sulfur cluster carrier protein</fullName>
    </recommendedName>
</protein>
<comment type="subunit">
    <text evidence="7">Homodimer.</text>
</comment>
<comment type="similarity">
    <text evidence="6 7">Belongs to the Mrp/NBP35 ATP-binding proteins family.</text>
</comment>
<dbReference type="NCBIfam" id="NF008669">
    <property type="entry name" value="PRK11670.1"/>
    <property type="match status" value="1"/>
</dbReference>
<dbReference type="Proteomes" id="UP000231701">
    <property type="component" value="Chromosome"/>
</dbReference>
<dbReference type="InterPro" id="IPR027417">
    <property type="entry name" value="P-loop_NTPase"/>
</dbReference>
<dbReference type="GO" id="GO:0046872">
    <property type="term" value="F:metal ion binding"/>
    <property type="evidence" value="ECO:0007669"/>
    <property type="project" value="UniProtKB-KW"/>
</dbReference>
<feature type="binding site" evidence="7">
    <location>
        <begin position="102"/>
        <end position="109"/>
    </location>
    <ligand>
        <name>ATP</name>
        <dbReference type="ChEBI" id="CHEBI:30616"/>
    </ligand>
</feature>
<keyword evidence="10" id="KW-1185">Reference proteome</keyword>
<reference evidence="9 10" key="1">
    <citation type="submission" date="2016-12" db="EMBL/GenBank/DDBJ databases">
        <title>Isolation and genomic insights into novel planktonic Zetaproteobacteria from stratified waters of the Chesapeake Bay.</title>
        <authorList>
            <person name="McAllister S.M."/>
            <person name="Kato S."/>
            <person name="Chan C.S."/>
            <person name="Chiu B.K."/>
            <person name="Field E.K."/>
        </authorList>
    </citation>
    <scope>NUCLEOTIDE SEQUENCE [LARGE SCALE GENOMIC DNA]</scope>
    <source>
        <strain evidence="9 10">CP-5</strain>
    </source>
</reference>
<keyword evidence="1 7" id="KW-0479">Metal-binding</keyword>
<evidence type="ECO:0000259" key="8">
    <source>
        <dbReference type="Pfam" id="PF01883"/>
    </source>
</evidence>
<dbReference type="PANTHER" id="PTHR42961">
    <property type="entry name" value="IRON-SULFUR PROTEIN NUBPL"/>
    <property type="match status" value="1"/>
</dbReference>
<dbReference type="Gene3D" id="3.30.300.130">
    <property type="entry name" value="Fe-S cluster assembly (FSCA)"/>
    <property type="match status" value="1"/>
</dbReference>
<dbReference type="FunFam" id="3.40.50.300:FF:000418">
    <property type="entry name" value="Iron-sulfur cluster carrier protein"/>
    <property type="match status" value="1"/>
</dbReference>
<dbReference type="GO" id="GO:0005524">
    <property type="term" value="F:ATP binding"/>
    <property type="evidence" value="ECO:0007669"/>
    <property type="project" value="UniProtKB-UniRule"/>
</dbReference>
<dbReference type="InterPro" id="IPR019591">
    <property type="entry name" value="Mrp/NBP35_ATP-bd"/>
</dbReference>
<keyword evidence="3 7" id="KW-0067">ATP-binding</keyword>
<dbReference type="SUPFAM" id="SSF117916">
    <property type="entry name" value="Fe-S cluster assembly (FSCA) domain-like"/>
    <property type="match status" value="1"/>
</dbReference>
<dbReference type="GO" id="GO:0016887">
    <property type="term" value="F:ATP hydrolysis activity"/>
    <property type="evidence" value="ECO:0007669"/>
    <property type="project" value="UniProtKB-UniRule"/>
</dbReference>
<keyword evidence="7" id="KW-0378">Hydrolase</keyword>
<name>A0A2K8KZM2_MARES</name>
<evidence type="ECO:0000256" key="6">
    <source>
        <dbReference type="ARBA" id="ARBA00024036"/>
    </source>
</evidence>
<keyword evidence="2 7" id="KW-0547">Nucleotide-binding</keyword>
<keyword evidence="5 7" id="KW-0411">Iron-sulfur</keyword>
<dbReference type="InterPro" id="IPR034904">
    <property type="entry name" value="FSCA_dom_sf"/>
</dbReference>
<evidence type="ECO:0000313" key="10">
    <source>
        <dbReference type="Proteomes" id="UP000231701"/>
    </source>
</evidence>
<dbReference type="OrthoDB" id="5290492at2"/>
<dbReference type="PANTHER" id="PTHR42961:SF2">
    <property type="entry name" value="IRON-SULFUR PROTEIN NUBPL"/>
    <property type="match status" value="1"/>
</dbReference>
<dbReference type="InterPro" id="IPR033756">
    <property type="entry name" value="YlxH/NBP35"/>
</dbReference>
<dbReference type="GO" id="GO:0140663">
    <property type="term" value="F:ATP-dependent FeS chaperone activity"/>
    <property type="evidence" value="ECO:0007669"/>
    <property type="project" value="InterPro"/>
</dbReference>
<dbReference type="FunFam" id="3.30.300.130:FF:000008">
    <property type="entry name" value="Fe-S cluster assembly factor HCF101, chloroplastic"/>
    <property type="match status" value="1"/>
</dbReference>
<dbReference type="InterPro" id="IPR044304">
    <property type="entry name" value="NUBPL-like"/>
</dbReference>
<dbReference type="GO" id="GO:0051539">
    <property type="term" value="F:4 iron, 4 sulfur cluster binding"/>
    <property type="evidence" value="ECO:0007669"/>
    <property type="project" value="TreeGrafter"/>
</dbReference>
<organism evidence="9 10">
    <name type="scientific">Mariprofundus aestuarium</name>
    <dbReference type="NCBI Taxonomy" id="1921086"/>
    <lineage>
        <taxon>Bacteria</taxon>
        <taxon>Pseudomonadati</taxon>
        <taxon>Pseudomonadota</taxon>
        <taxon>Candidatius Mariprofundia</taxon>
        <taxon>Mariprofundales</taxon>
        <taxon>Mariprofundaceae</taxon>
        <taxon>Mariprofundus</taxon>
    </lineage>
</organism>
<evidence type="ECO:0000256" key="3">
    <source>
        <dbReference type="ARBA" id="ARBA00022840"/>
    </source>
</evidence>
<dbReference type="GO" id="GO:0016226">
    <property type="term" value="P:iron-sulfur cluster assembly"/>
    <property type="evidence" value="ECO:0007669"/>
    <property type="project" value="InterPro"/>
</dbReference>
<keyword evidence="4 7" id="KW-0408">Iron</keyword>
<dbReference type="HAMAP" id="MF_02040">
    <property type="entry name" value="Mrp_NBP35"/>
    <property type="match status" value="1"/>
</dbReference>
<dbReference type="Gene3D" id="3.40.50.300">
    <property type="entry name" value="P-loop containing nucleotide triphosphate hydrolases"/>
    <property type="match status" value="1"/>
</dbReference>
<dbReference type="RefSeq" id="WP_100278211.1">
    <property type="nucleotide sequence ID" value="NZ_CP018799.1"/>
</dbReference>
<dbReference type="Pfam" id="PF01883">
    <property type="entry name" value="FeS_assembly_P"/>
    <property type="match status" value="1"/>
</dbReference>
<sequence>MITEADILKALSVIIDPDFKKDIVSLGFVKNIAIEGKQVAFTIELTTPACPVKEEFRRQADEAVSALPGVEKVEVTMSSKTTASTSKDHIPGVANIVAIASGKGGVGKSTTAVNLAVAMAQTGARVGLLDADIYGPSIPRMMGLAGYKPEIDHEAKTIQPLENYGVKTISIGYLVEENQAMIWRGPMVASALNQLLTDVAWGELDYLFVDMPPGTGDAQLTLTQKVPVTGAVLVTTPQDIALLDCRKGIDMFRKARVPALGIVENMSQFICPHCGKSSAIFAEGGAERLSQEYKTEVLAHIPLDIKIREKADEGTPIVAAFPDSEQAAHYKRLAGEVARRVSIQNNRKIDIPVMIQE</sequence>
<accession>A0A2K8KZM2</accession>
<proteinExistence type="inferred from homology"/>
<evidence type="ECO:0000256" key="5">
    <source>
        <dbReference type="ARBA" id="ARBA00023014"/>
    </source>
</evidence>
<dbReference type="AlphaFoldDB" id="A0A2K8KZM2"/>
<evidence type="ECO:0000256" key="4">
    <source>
        <dbReference type="ARBA" id="ARBA00023004"/>
    </source>
</evidence>
<evidence type="ECO:0000313" key="9">
    <source>
        <dbReference type="EMBL" id="ATX80447.1"/>
    </source>
</evidence>